<evidence type="ECO:0000256" key="5">
    <source>
        <dbReference type="ARBA" id="ARBA00023136"/>
    </source>
</evidence>
<evidence type="ECO:0000256" key="7">
    <source>
        <dbReference type="ARBA" id="ARBA00029447"/>
    </source>
</evidence>
<keyword evidence="6 8" id="KW-0807">Transducer</keyword>
<keyword evidence="14" id="KW-1185">Reference proteome</keyword>
<keyword evidence="2" id="KW-1003">Cell membrane</keyword>
<evidence type="ECO:0000256" key="10">
    <source>
        <dbReference type="SAM" id="Phobius"/>
    </source>
</evidence>
<dbReference type="PROSITE" id="PS50111">
    <property type="entry name" value="CHEMOTAXIS_TRANSDUC_2"/>
    <property type="match status" value="1"/>
</dbReference>
<feature type="domain" description="Methyl-accepting transducer" evidence="11">
    <location>
        <begin position="282"/>
        <end position="518"/>
    </location>
</feature>
<dbReference type="SMART" id="SM00304">
    <property type="entry name" value="HAMP"/>
    <property type="match status" value="1"/>
</dbReference>
<evidence type="ECO:0000256" key="4">
    <source>
        <dbReference type="ARBA" id="ARBA00022989"/>
    </source>
</evidence>
<evidence type="ECO:0000256" key="3">
    <source>
        <dbReference type="ARBA" id="ARBA00022692"/>
    </source>
</evidence>
<evidence type="ECO:0000256" key="1">
    <source>
        <dbReference type="ARBA" id="ARBA00004651"/>
    </source>
</evidence>
<dbReference type="Gene3D" id="3.30.450.20">
    <property type="entry name" value="PAS domain"/>
    <property type="match status" value="1"/>
</dbReference>
<dbReference type="RefSeq" id="WP_070993769.1">
    <property type="nucleotide sequence ID" value="NZ_CBCSHD010000006.1"/>
</dbReference>
<proteinExistence type="inferred from homology"/>
<dbReference type="PANTHER" id="PTHR32089:SF119">
    <property type="entry name" value="METHYL-ACCEPTING CHEMOTAXIS PROTEIN CTPL"/>
    <property type="match status" value="1"/>
</dbReference>
<dbReference type="InterPro" id="IPR004089">
    <property type="entry name" value="MCPsignal_dom"/>
</dbReference>
<evidence type="ECO:0000256" key="8">
    <source>
        <dbReference type="PROSITE-ProRule" id="PRU00284"/>
    </source>
</evidence>
<dbReference type="GO" id="GO:0005886">
    <property type="term" value="C:plasma membrane"/>
    <property type="evidence" value="ECO:0007669"/>
    <property type="project" value="UniProtKB-SubCell"/>
</dbReference>
<dbReference type="AlphaFoldDB" id="A0A1S1N2T7"/>
<organism evidence="13 14">
    <name type="scientific">Pseudoalteromonas byunsanensis</name>
    <dbReference type="NCBI Taxonomy" id="327939"/>
    <lineage>
        <taxon>Bacteria</taxon>
        <taxon>Pseudomonadati</taxon>
        <taxon>Pseudomonadota</taxon>
        <taxon>Gammaproteobacteria</taxon>
        <taxon>Alteromonadales</taxon>
        <taxon>Pseudoalteromonadaceae</taxon>
        <taxon>Pseudoalteromonas</taxon>
    </lineage>
</organism>
<feature type="transmembrane region" description="Helical" evidence="10">
    <location>
        <begin position="203"/>
        <end position="221"/>
    </location>
</feature>
<comment type="subcellular location">
    <subcellularLocation>
        <location evidence="1">Cell membrane</location>
        <topology evidence="1">Multi-pass membrane protein</topology>
    </subcellularLocation>
</comment>
<dbReference type="CDD" id="cd11386">
    <property type="entry name" value="MCP_signal"/>
    <property type="match status" value="1"/>
</dbReference>
<dbReference type="EMBL" id="MNAN01000037">
    <property type="protein sequence ID" value="OHU93615.1"/>
    <property type="molecule type" value="Genomic_DNA"/>
</dbReference>
<evidence type="ECO:0000313" key="13">
    <source>
        <dbReference type="EMBL" id="OHU93615.1"/>
    </source>
</evidence>
<dbReference type="SMART" id="SM00283">
    <property type="entry name" value="MA"/>
    <property type="match status" value="1"/>
</dbReference>
<dbReference type="Pfam" id="PF00015">
    <property type="entry name" value="MCPsignal"/>
    <property type="match status" value="1"/>
</dbReference>
<dbReference type="PANTHER" id="PTHR32089">
    <property type="entry name" value="METHYL-ACCEPTING CHEMOTAXIS PROTEIN MCPB"/>
    <property type="match status" value="1"/>
</dbReference>
<comment type="caution">
    <text evidence="13">The sequence shown here is derived from an EMBL/GenBank/DDBJ whole genome shotgun (WGS) entry which is preliminary data.</text>
</comment>
<keyword evidence="5 10" id="KW-0472">Membrane</keyword>
<evidence type="ECO:0000313" key="14">
    <source>
        <dbReference type="Proteomes" id="UP000180253"/>
    </source>
</evidence>
<keyword evidence="3 10" id="KW-0812">Transmembrane</keyword>
<protein>
    <submittedName>
        <fullName evidence="13">Chemotaxis protein</fullName>
    </submittedName>
</protein>
<evidence type="ECO:0000256" key="9">
    <source>
        <dbReference type="SAM" id="MobiDB-lite"/>
    </source>
</evidence>
<dbReference type="Gene3D" id="1.10.287.950">
    <property type="entry name" value="Methyl-accepting chemotaxis protein"/>
    <property type="match status" value="1"/>
</dbReference>
<feature type="region of interest" description="Disordered" evidence="9">
    <location>
        <begin position="325"/>
        <end position="357"/>
    </location>
</feature>
<dbReference type="Pfam" id="PF17200">
    <property type="entry name" value="sCache_2"/>
    <property type="match status" value="1"/>
</dbReference>
<dbReference type="SUPFAM" id="SSF58104">
    <property type="entry name" value="Methyl-accepting chemotaxis protein (MCP) signaling domain"/>
    <property type="match status" value="1"/>
</dbReference>
<feature type="compositionally biased region" description="Polar residues" evidence="9">
    <location>
        <begin position="330"/>
        <end position="357"/>
    </location>
</feature>
<dbReference type="InterPro" id="IPR033480">
    <property type="entry name" value="sCache_2"/>
</dbReference>
<accession>A0A1S1N2T7</accession>
<evidence type="ECO:0000259" key="12">
    <source>
        <dbReference type="PROSITE" id="PS50885"/>
    </source>
</evidence>
<dbReference type="Proteomes" id="UP000180253">
    <property type="component" value="Unassembled WGS sequence"/>
</dbReference>
<dbReference type="PROSITE" id="PS50885">
    <property type="entry name" value="HAMP"/>
    <property type="match status" value="1"/>
</dbReference>
<dbReference type="SMART" id="SM01049">
    <property type="entry name" value="Cache_2"/>
    <property type="match status" value="1"/>
</dbReference>
<dbReference type="OrthoDB" id="2489132at2"/>
<gene>
    <name evidence="13" type="ORF">BIW53_19965</name>
</gene>
<comment type="similarity">
    <text evidence="7">Belongs to the methyl-accepting chemotaxis (MCP) protein family.</text>
</comment>
<dbReference type="GO" id="GO:0006935">
    <property type="term" value="P:chemotaxis"/>
    <property type="evidence" value="ECO:0007669"/>
    <property type="project" value="UniProtKB-ARBA"/>
</dbReference>
<keyword evidence="4 10" id="KW-1133">Transmembrane helix</keyword>
<dbReference type="FunFam" id="1.10.287.950:FF:000001">
    <property type="entry name" value="Methyl-accepting chemotaxis sensory transducer"/>
    <property type="match status" value="1"/>
</dbReference>
<evidence type="ECO:0000256" key="2">
    <source>
        <dbReference type="ARBA" id="ARBA00022475"/>
    </source>
</evidence>
<dbReference type="Pfam" id="PF00672">
    <property type="entry name" value="HAMP"/>
    <property type="match status" value="1"/>
</dbReference>
<dbReference type="InterPro" id="IPR003660">
    <property type="entry name" value="HAMP_dom"/>
</dbReference>
<feature type="domain" description="HAMP" evidence="12">
    <location>
        <begin position="223"/>
        <end position="277"/>
    </location>
</feature>
<evidence type="ECO:0000256" key="6">
    <source>
        <dbReference type="ARBA" id="ARBA00023224"/>
    </source>
</evidence>
<name>A0A1S1N2T7_9GAMM</name>
<sequence length="554" mass="60887">MKLKIKTRLILLSLLPIIIISSVAITLTYSEATKLSEAQEVLSRKEMMRMKRDELKAYLEIAQSVIIPIKNQDRPQEDVIKLLKNIKFGESGYLFAFKSDGTRVMQGDSDQGIGKNFIDLQDKRGNYLVRDIIDSAKRGDGYSVYYFPKPEQSEAIPKLAYSIYLPTWDLIVGTGFYTEDVDALLKSMREKNDKQVMKSIRDILLFTFIISIVVGIFGLLISKSITVPLSKFEDTIDIFAARDADLTARIPDFSLPEFDSLSRNFNIFLGQLHALIIKVAKLTNEVVDETKQIANASSEINALLMRQQSETEMIATAMTQLSASAEEISRNANEAATSAKNANRSADDTQSSVDEATGSVNTLAQKLDEASEVISKLEGDVKNISSSLSVIQEIAEQTNLLALNAAIEAARAGEQGRGFAVVADEVRELATRTQKSATQILGVINTVTGGSKDAVQAMDLSKSFSALTVEKAANASDSLQNIVQFIHEILNVNEHIASATKEQNIVDKEISERTESISEHSKESAAIGDRNLEISSKLSEKAGELAAIVNRFKI</sequence>
<dbReference type="STRING" id="327939.BIW53_19965"/>
<reference evidence="13 14" key="1">
    <citation type="submission" date="2016-10" db="EMBL/GenBank/DDBJ databases">
        <title>Pseudoalteromonas amylolytica sp. nov., isolated from the surface seawater.</title>
        <authorList>
            <person name="Wu Y.-H."/>
            <person name="Cheng H."/>
            <person name="Jin X.-B."/>
            <person name="Wang C.-S."/>
            <person name="Xu X.-W."/>
        </authorList>
    </citation>
    <scope>NUCLEOTIDE SEQUENCE [LARGE SCALE GENOMIC DNA]</scope>
    <source>
        <strain evidence="13 14">JCM 12483</strain>
    </source>
</reference>
<dbReference type="GO" id="GO:0007165">
    <property type="term" value="P:signal transduction"/>
    <property type="evidence" value="ECO:0007669"/>
    <property type="project" value="UniProtKB-KW"/>
</dbReference>
<evidence type="ECO:0000259" key="11">
    <source>
        <dbReference type="PROSITE" id="PS50111"/>
    </source>
</evidence>